<evidence type="ECO:0000313" key="4">
    <source>
        <dbReference type="Proteomes" id="UP001146120"/>
    </source>
</evidence>
<dbReference type="AlphaFoldDB" id="A0AAV2YHK3"/>
<dbReference type="PANTHER" id="PTHR33946">
    <property type="match status" value="1"/>
</dbReference>
<evidence type="ECO:0000256" key="1">
    <source>
        <dbReference type="SAM" id="MobiDB-lite"/>
    </source>
</evidence>
<evidence type="ECO:0000256" key="2">
    <source>
        <dbReference type="SAM" id="SignalP"/>
    </source>
</evidence>
<dbReference type="Proteomes" id="UP001146120">
    <property type="component" value="Unassembled WGS sequence"/>
</dbReference>
<feature type="region of interest" description="Disordered" evidence="1">
    <location>
        <begin position="20"/>
        <end position="49"/>
    </location>
</feature>
<keyword evidence="4" id="KW-1185">Reference proteome</keyword>
<gene>
    <name evidence="3" type="ORF">N0F65_003424</name>
</gene>
<organism evidence="3 4">
    <name type="scientific">Lagenidium giganteum</name>
    <dbReference type="NCBI Taxonomy" id="4803"/>
    <lineage>
        <taxon>Eukaryota</taxon>
        <taxon>Sar</taxon>
        <taxon>Stramenopiles</taxon>
        <taxon>Oomycota</taxon>
        <taxon>Peronosporomycetes</taxon>
        <taxon>Pythiales</taxon>
        <taxon>Pythiaceae</taxon>
    </lineage>
</organism>
<feature type="signal peptide" evidence="2">
    <location>
        <begin position="1"/>
        <end position="18"/>
    </location>
</feature>
<proteinExistence type="predicted"/>
<evidence type="ECO:0000313" key="3">
    <source>
        <dbReference type="EMBL" id="DAZ94490.1"/>
    </source>
</evidence>
<feature type="compositionally biased region" description="Low complexity" evidence="1">
    <location>
        <begin position="40"/>
        <end position="49"/>
    </location>
</feature>
<comment type="caution">
    <text evidence="3">The sequence shown here is derived from an EMBL/GenBank/DDBJ whole genome shotgun (WGS) entry which is preliminary data.</text>
</comment>
<feature type="region of interest" description="Disordered" evidence="1">
    <location>
        <begin position="471"/>
        <end position="490"/>
    </location>
</feature>
<reference evidence="3" key="1">
    <citation type="submission" date="2022-11" db="EMBL/GenBank/DDBJ databases">
        <authorList>
            <person name="Morgan W.R."/>
            <person name="Tartar A."/>
        </authorList>
    </citation>
    <scope>NUCLEOTIDE SEQUENCE</scope>
    <source>
        <strain evidence="3">ARSEF 373</strain>
    </source>
</reference>
<accession>A0AAV2YHK3</accession>
<dbReference type="PANTHER" id="PTHR33946:SF4">
    <property type="entry name" value="COAGULATION FACTOR XI"/>
    <property type="match status" value="1"/>
</dbReference>
<feature type="chain" id="PRO_5043730012" evidence="2">
    <location>
        <begin position="19"/>
        <end position="879"/>
    </location>
</feature>
<sequence>MLSLTRSLLLLLASGARLANDASPRPTPAPSVPPSPSTSPSPYSTLSPSTRGFQAVTSVQVRVQGNLPAWDLARNAFVASFGNTFDDRDTAVMDTVNTASVEGALKYVQAECINDREFDKPCERKNSIQYVVFHETTTVQPKAALAEYASDKSVAMGYCPFSPMDGGQCTPSPNGSFPRICDQYIGAHGQPKLGFCVGGELKDQDFLAPYPDTYWFSYPNSCPQSAWKNKTSACREEQAGGLCPYGTKPDGVRCTFSFEILGYIALDDVVGITAMTNPATQRPFTNFTEFCQAGGVEYRAHSKGTKLVLEESISFWKDPSSRDANRQRAQVVVDKYNERVAQSPMTPDGGRMRPLPSIASLRQQNPPCHVNHAQCANAPFGCRRKLYSQICEVCTDKGADCLPGRGCHVVGCGPPATSTNAKHLMRGLIFEIILHFTCSQSVCSLHVQMRLFPCLALTSLALAGRATADDDSSIAASPAPPTRSPSPSWKFQPVKSIKVRVQGNLPAWDAEHQTFITTFGSNFDEKYRAILDTVNMASVEGTFKFVQGECINTNDPLAVANCQRKSNIQYVVFYETVVAQPTAAIDKYQNLDQSIVEHCPFSPMDGGTCSNPTGGPIANICSEYVGSNGQQKLGMCVGGQLADNDPAAPYPDTYWFSFPNSCPSQPWRTKTEQCRQQQPGGMCPYGVVPNGELCTFSFDVLGYIKLDDVVGITSMVNPATNKTYANFSEFCKAGGIEYKASLQGGQIVVEQSIPFWANPSDINANRERVKVLVDKYNALVSSNPKTSDGGFMQPLPSVESLRKANPPCYKNDRRCANAPYGCRRVLYSQICEVCKANDADCLPRSWREHARRPVYSRVTDASSNWSTTVNSVHCHNFTS</sequence>
<name>A0AAV2YHK3_9STRA</name>
<reference evidence="3" key="2">
    <citation type="journal article" date="2023" name="Microbiol Resour">
        <title>Decontamination and Annotation of the Draft Genome Sequence of the Oomycete Lagenidium giganteum ARSEF 373.</title>
        <authorList>
            <person name="Morgan W.R."/>
            <person name="Tartar A."/>
        </authorList>
    </citation>
    <scope>NUCLEOTIDE SEQUENCE</scope>
    <source>
        <strain evidence="3">ARSEF 373</strain>
    </source>
</reference>
<protein>
    <submittedName>
        <fullName evidence="3">Uncharacterized protein</fullName>
    </submittedName>
</protein>
<keyword evidence="2" id="KW-0732">Signal</keyword>
<feature type="compositionally biased region" description="Pro residues" evidence="1">
    <location>
        <begin position="25"/>
        <end position="39"/>
    </location>
</feature>
<dbReference type="EMBL" id="DAKRPA010000248">
    <property type="protein sequence ID" value="DAZ94490.1"/>
    <property type="molecule type" value="Genomic_DNA"/>
</dbReference>